<gene>
    <name evidence="2" type="ORF">SAMN02745216_02269</name>
</gene>
<evidence type="ECO:0008006" key="4">
    <source>
        <dbReference type="Google" id="ProtNLM"/>
    </source>
</evidence>
<name>A0A1M6M824_9BACT</name>
<feature type="transmembrane region" description="Helical" evidence="1">
    <location>
        <begin position="63"/>
        <end position="85"/>
    </location>
</feature>
<dbReference type="OrthoDB" id="3261168at2"/>
<sequence length="126" mass="14467">MTPRQKIFALMVCVALFGIIISLVHKRKLKEEYAWLWLVTSAALFVLVLWYDLLVGLTKLIGAVLPTTTLFLFGLLFFMLITLHFSIKISRLSTMVTELAQETAILREENRALKSIWPAPEKEDEK</sequence>
<dbReference type="STRING" id="1121393.SAMN02745216_02269"/>
<keyword evidence="1" id="KW-1133">Transmembrane helix</keyword>
<dbReference type="Proteomes" id="UP000183994">
    <property type="component" value="Unassembled WGS sequence"/>
</dbReference>
<feature type="transmembrane region" description="Helical" evidence="1">
    <location>
        <begin position="33"/>
        <end position="51"/>
    </location>
</feature>
<organism evidence="2 3">
    <name type="scientific">Desulfatibacillum alkenivorans DSM 16219</name>
    <dbReference type="NCBI Taxonomy" id="1121393"/>
    <lineage>
        <taxon>Bacteria</taxon>
        <taxon>Pseudomonadati</taxon>
        <taxon>Thermodesulfobacteriota</taxon>
        <taxon>Desulfobacteria</taxon>
        <taxon>Desulfobacterales</taxon>
        <taxon>Desulfatibacillaceae</taxon>
        <taxon>Desulfatibacillum</taxon>
    </lineage>
</organism>
<reference evidence="3" key="1">
    <citation type="submission" date="2016-11" db="EMBL/GenBank/DDBJ databases">
        <authorList>
            <person name="Varghese N."/>
            <person name="Submissions S."/>
        </authorList>
    </citation>
    <scope>NUCLEOTIDE SEQUENCE [LARGE SCALE GENOMIC DNA]</scope>
    <source>
        <strain evidence="3">DSM 16219</strain>
    </source>
</reference>
<dbReference type="InterPro" id="IPR019277">
    <property type="entry name" value="DUF2304"/>
</dbReference>
<evidence type="ECO:0000256" key="1">
    <source>
        <dbReference type="SAM" id="Phobius"/>
    </source>
</evidence>
<feature type="transmembrane region" description="Helical" evidence="1">
    <location>
        <begin position="6"/>
        <end position="24"/>
    </location>
</feature>
<evidence type="ECO:0000313" key="2">
    <source>
        <dbReference type="EMBL" id="SHJ79540.1"/>
    </source>
</evidence>
<accession>A0A1M6M824</accession>
<dbReference type="RefSeq" id="WP_073475817.1">
    <property type="nucleotide sequence ID" value="NZ_FQZU01000012.1"/>
</dbReference>
<keyword evidence="1" id="KW-0472">Membrane</keyword>
<protein>
    <recommendedName>
        <fullName evidence="4">DUF2304 domain-containing protein</fullName>
    </recommendedName>
</protein>
<proteinExistence type="predicted"/>
<dbReference type="AlphaFoldDB" id="A0A1M6M824"/>
<dbReference type="Pfam" id="PF10066">
    <property type="entry name" value="DUF2304"/>
    <property type="match status" value="1"/>
</dbReference>
<keyword evidence="1" id="KW-0812">Transmembrane</keyword>
<dbReference type="EMBL" id="FQZU01000012">
    <property type="protein sequence ID" value="SHJ79540.1"/>
    <property type="molecule type" value="Genomic_DNA"/>
</dbReference>
<evidence type="ECO:0000313" key="3">
    <source>
        <dbReference type="Proteomes" id="UP000183994"/>
    </source>
</evidence>
<keyword evidence="3" id="KW-1185">Reference proteome</keyword>